<keyword evidence="8" id="KW-1185">Reference proteome</keyword>
<dbReference type="NCBIfam" id="TIGR00205">
    <property type="entry name" value="fliE"/>
    <property type="match status" value="1"/>
</dbReference>
<protein>
    <recommendedName>
        <fullName evidence="4 5">Flagellar hook-basal body complex protein FliE</fullName>
    </recommendedName>
</protein>
<evidence type="ECO:0000256" key="5">
    <source>
        <dbReference type="NCBIfam" id="TIGR00205"/>
    </source>
</evidence>
<dbReference type="GO" id="GO:0009425">
    <property type="term" value="C:bacterial-type flagellum basal body"/>
    <property type="evidence" value="ECO:0007669"/>
    <property type="project" value="UniProtKB-SubCell"/>
</dbReference>
<dbReference type="GO" id="GO:0071973">
    <property type="term" value="P:bacterial-type flagellum-dependent cell motility"/>
    <property type="evidence" value="ECO:0007669"/>
    <property type="project" value="InterPro"/>
</dbReference>
<dbReference type="PANTHER" id="PTHR34653">
    <property type="match status" value="1"/>
</dbReference>
<reference evidence="7 8" key="1">
    <citation type="submission" date="2016-12" db="EMBL/GenBank/DDBJ databases">
        <authorList>
            <person name="Song W.-J."/>
            <person name="Kurnit D.M."/>
        </authorList>
    </citation>
    <scope>NUCLEOTIDE SEQUENCE [LARGE SCALE GENOMIC DNA]</scope>
    <source>
        <strain evidence="7 8">DSM 18488</strain>
    </source>
</reference>
<keyword evidence="3 4" id="KW-0975">Bacterial flagellum</keyword>
<gene>
    <name evidence="4" type="primary">fliE</name>
    <name evidence="7" type="ORF">SAMN02745220_03603</name>
</gene>
<dbReference type="AlphaFoldDB" id="A0A1M7YDJ8"/>
<sequence length="99" mass="11001">MNNTILISPANPLPLRQPDTSSVSKAKEGFGELLTKTINEVNQQQVAGDVASDKVQTGDAKHLHEAMIAIEEADISLRMLVQMRNKVQQAYEEIMRLQI</sequence>
<proteinExistence type="inferred from homology"/>
<dbReference type="GO" id="GO:0005198">
    <property type="term" value="F:structural molecule activity"/>
    <property type="evidence" value="ECO:0007669"/>
    <property type="project" value="UniProtKB-UniRule"/>
</dbReference>
<accession>A0A1M7YDJ8</accession>
<organism evidence="7 8">
    <name type="scientific">Desulfopila aestuarii DSM 18488</name>
    <dbReference type="NCBI Taxonomy" id="1121416"/>
    <lineage>
        <taxon>Bacteria</taxon>
        <taxon>Pseudomonadati</taxon>
        <taxon>Thermodesulfobacteriota</taxon>
        <taxon>Desulfobulbia</taxon>
        <taxon>Desulfobulbales</taxon>
        <taxon>Desulfocapsaceae</taxon>
        <taxon>Desulfopila</taxon>
    </lineage>
</organism>
<keyword evidence="7" id="KW-0282">Flagellum</keyword>
<keyword evidence="7" id="KW-0969">Cilium</keyword>
<evidence type="ECO:0000256" key="1">
    <source>
        <dbReference type="ARBA" id="ARBA00004117"/>
    </source>
</evidence>
<dbReference type="GO" id="GO:0003774">
    <property type="term" value="F:cytoskeletal motor activity"/>
    <property type="evidence" value="ECO:0007669"/>
    <property type="project" value="InterPro"/>
</dbReference>
<dbReference type="RefSeq" id="WP_073615057.1">
    <property type="nucleotide sequence ID" value="NZ_FRFE01000020.1"/>
</dbReference>
<evidence type="ECO:0000256" key="4">
    <source>
        <dbReference type="HAMAP-Rule" id="MF_00724"/>
    </source>
</evidence>
<dbReference type="EMBL" id="FRFE01000020">
    <property type="protein sequence ID" value="SHO50705.1"/>
    <property type="molecule type" value="Genomic_DNA"/>
</dbReference>
<dbReference type="HAMAP" id="MF_00724">
    <property type="entry name" value="FliE"/>
    <property type="match status" value="1"/>
</dbReference>
<evidence type="ECO:0000313" key="8">
    <source>
        <dbReference type="Proteomes" id="UP000184603"/>
    </source>
</evidence>
<comment type="subcellular location">
    <subcellularLocation>
        <location evidence="1 4">Bacterial flagellum basal body</location>
    </subcellularLocation>
</comment>
<keyword evidence="7" id="KW-0966">Cell projection</keyword>
<dbReference type="Pfam" id="PF02049">
    <property type="entry name" value="FliE"/>
    <property type="match status" value="1"/>
</dbReference>
<name>A0A1M7YDJ8_9BACT</name>
<dbReference type="PANTHER" id="PTHR34653:SF1">
    <property type="entry name" value="FLAGELLAR HOOK-BASAL BODY COMPLEX PROTEIN FLIE"/>
    <property type="match status" value="1"/>
</dbReference>
<dbReference type="OrthoDB" id="285952at2"/>
<comment type="similarity">
    <text evidence="2 4">Belongs to the FliE family.</text>
</comment>
<evidence type="ECO:0000256" key="6">
    <source>
        <dbReference type="SAM" id="MobiDB-lite"/>
    </source>
</evidence>
<dbReference type="STRING" id="1121416.SAMN02745220_03603"/>
<feature type="region of interest" description="Disordered" evidence="6">
    <location>
        <begin position="1"/>
        <end position="24"/>
    </location>
</feature>
<dbReference type="Proteomes" id="UP000184603">
    <property type="component" value="Unassembled WGS sequence"/>
</dbReference>
<dbReference type="InterPro" id="IPR001624">
    <property type="entry name" value="FliE"/>
</dbReference>
<evidence type="ECO:0000313" key="7">
    <source>
        <dbReference type="EMBL" id="SHO50705.1"/>
    </source>
</evidence>
<dbReference type="PRINTS" id="PR01006">
    <property type="entry name" value="FLGHOOKFLIE"/>
</dbReference>
<evidence type="ECO:0000256" key="3">
    <source>
        <dbReference type="ARBA" id="ARBA00023143"/>
    </source>
</evidence>
<evidence type="ECO:0000256" key="2">
    <source>
        <dbReference type="ARBA" id="ARBA00009272"/>
    </source>
</evidence>